<feature type="region of interest" description="Disordered" evidence="6">
    <location>
        <begin position="285"/>
        <end position="328"/>
    </location>
</feature>
<dbReference type="GO" id="GO:0098609">
    <property type="term" value="P:cell-cell adhesion"/>
    <property type="evidence" value="ECO:0007669"/>
    <property type="project" value="TreeGrafter"/>
</dbReference>
<evidence type="ECO:0000256" key="3">
    <source>
        <dbReference type="ARBA" id="ARBA00022737"/>
    </source>
</evidence>
<evidence type="ECO:0000256" key="1">
    <source>
        <dbReference type="ARBA" id="ARBA00004370"/>
    </source>
</evidence>
<dbReference type="InterPro" id="IPR008145">
    <property type="entry name" value="GK/Ca_channel_bsu"/>
</dbReference>
<protein>
    <submittedName>
        <fullName evidence="11">Calcium/calmodulin-dependent serine protein kinase/membrane-associated guanylate kinase</fullName>
    </submittedName>
</protein>
<dbReference type="InterPro" id="IPR001452">
    <property type="entry name" value="SH3_domain"/>
</dbReference>
<dbReference type="GO" id="GO:0031594">
    <property type="term" value="C:neuromuscular junction"/>
    <property type="evidence" value="ECO:0007669"/>
    <property type="project" value="TreeGrafter"/>
</dbReference>
<dbReference type="GO" id="GO:0043113">
    <property type="term" value="P:receptor clustering"/>
    <property type="evidence" value="ECO:0007669"/>
    <property type="project" value="TreeGrafter"/>
</dbReference>
<dbReference type="GO" id="GO:0016323">
    <property type="term" value="C:basolateral plasma membrane"/>
    <property type="evidence" value="ECO:0007669"/>
    <property type="project" value="TreeGrafter"/>
</dbReference>
<evidence type="ECO:0000259" key="9">
    <source>
        <dbReference type="PROSITE" id="PS50106"/>
    </source>
</evidence>
<feature type="domain" description="SH3" evidence="7">
    <location>
        <begin position="207"/>
        <end position="287"/>
    </location>
</feature>
<dbReference type="PROSITE" id="PS50052">
    <property type="entry name" value="GUANYLATE_KINASE_2"/>
    <property type="match status" value="1"/>
</dbReference>
<evidence type="ECO:0000256" key="2">
    <source>
        <dbReference type="ARBA" id="ARBA00022443"/>
    </source>
</evidence>
<dbReference type="PROSITE" id="PS50002">
    <property type="entry name" value="SH3"/>
    <property type="match status" value="1"/>
</dbReference>
<evidence type="ECO:0000259" key="7">
    <source>
        <dbReference type="PROSITE" id="PS50002"/>
    </source>
</evidence>
<feature type="domain" description="Guanylate kinase-like" evidence="8">
    <location>
        <begin position="349"/>
        <end position="524"/>
    </location>
</feature>
<dbReference type="Gene3D" id="2.30.42.10">
    <property type="match status" value="1"/>
</dbReference>
<dbReference type="PANTHER" id="PTHR23119">
    <property type="entry name" value="DISCS LARGE"/>
    <property type="match status" value="1"/>
</dbReference>
<dbReference type="AlphaFoldDB" id="A0A1I8GDG3"/>
<dbReference type="GO" id="GO:0045197">
    <property type="term" value="P:establishment or maintenance of epithelial cell apical/basal polarity"/>
    <property type="evidence" value="ECO:0007669"/>
    <property type="project" value="TreeGrafter"/>
</dbReference>
<evidence type="ECO:0000256" key="6">
    <source>
        <dbReference type="SAM" id="MobiDB-lite"/>
    </source>
</evidence>
<dbReference type="InterPro" id="IPR020590">
    <property type="entry name" value="Guanylate_kinase_CS"/>
</dbReference>
<keyword evidence="2 5" id="KW-0728">SH3 domain</keyword>
<dbReference type="FunFam" id="3.30.63.10:FF:000001">
    <property type="entry name" value="Disks large homolog 1 isoform 2"/>
    <property type="match status" value="1"/>
</dbReference>
<dbReference type="SMART" id="SM00072">
    <property type="entry name" value="GuKc"/>
    <property type="match status" value="1"/>
</dbReference>
<evidence type="ECO:0000259" key="8">
    <source>
        <dbReference type="PROSITE" id="PS50052"/>
    </source>
</evidence>
<dbReference type="Pfam" id="PF00625">
    <property type="entry name" value="Guanylate_kin"/>
    <property type="match status" value="1"/>
</dbReference>
<dbReference type="GO" id="GO:0019901">
    <property type="term" value="F:protein kinase binding"/>
    <property type="evidence" value="ECO:0007669"/>
    <property type="project" value="TreeGrafter"/>
</dbReference>
<keyword evidence="10" id="KW-1185">Reference proteome</keyword>
<dbReference type="Gene3D" id="3.40.50.300">
    <property type="entry name" value="P-loop containing nucleotide triphosphate hydrolases"/>
    <property type="match status" value="1"/>
</dbReference>
<evidence type="ECO:0000313" key="10">
    <source>
        <dbReference type="Proteomes" id="UP000095280"/>
    </source>
</evidence>
<proteinExistence type="predicted"/>
<feature type="domain" description="PDZ" evidence="9">
    <location>
        <begin position="96"/>
        <end position="177"/>
    </location>
</feature>
<dbReference type="GO" id="GO:0043005">
    <property type="term" value="C:neuron projection"/>
    <property type="evidence" value="ECO:0007669"/>
    <property type="project" value="TreeGrafter"/>
</dbReference>
<name>A0A1I8GDG3_9PLAT</name>
<dbReference type="InterPro" id="IPR036034">
    <property type="entry name" value="PDZ_sf"/>
</dbReference>
<dbReference type="PROSITE" id="PS00856">
    <property type="entry name" value="GUANYLATE_KINASE_1"/>
    <property type="match status" value="1"/>
</dbReference>
<dbReference type="InterPro" id="IPR027417">
    <property type="entry name" value="P-loop_NTPase"/>
</dbReference>
<keyword evidence="3" id="KW-0677">Repeat</keyword>
<dbReference type="Pfam" id="PF00595">
    <property type="entry name" value="PDZ"/>
    <property type="match status" value="1"/>
</dbReference>
<dbReference type="Gene3D" id="2.30.30.40">
    <property type="entry name" value="SH3 Domains"/>
    <property type="match status" value="1"/>
</dbReference>
<dbReference type="SMART" id="SM00326">
    <property type="entry name" value="SH3"/>
    <property type="match status" value="1"/>
</dbReference>
<comment type="subcellular location">
    <subcellularLocation>
        <location evidence="1">Membrane</location>
    </subcellularLocation>
</comment>
<dbReference type="Pfam" id="PF00018">
    <property type="entry name" value="SH3_1"/>
    <property type="match status" value="1"/>
</dbReference>
<dbReference type="InterPro" id="IPR001478">
    <property type="entry name" value="PDZ"/>
</dbReference>
<dbReference type="InterPro" id="IPR036028">
    <property type="entry name" value="SH3-like_dom_sf"/>
</dbReference>
<dbReference type="GO" id="GO:0098839">
    <property type="term" value="C:postsynaptic density membrane"/>
    <property type="evidence" value="ECO:0007669"/>
    <property type="project" value="TreeGrafter"/>
</dbReference>
<dbReference type="GO" id="GO:0097120">
    <property type="term" value="P:receptor localization to synapse"/>
    <property type="evidence" value="ECO:0007669"/>
    <property type="project" value="TreeGrafter"/>
</dbReference>
<sequence>FKFSLLTFPLRLFRRLLPLLNWQRWRSLQQKSWMPQPRRPPPPFLRQRRSRLQLLDGLVRRLRPCRLGRPLPELPPPRSSPCTSCSASASATTPRLVALRRGPTGLGFNIVGGENGEGIFVSFILTGGPADASGQLHRGDQLLAVNSVDLTGATHEQAAQALKGAGDCAQLLVAYRPEDYNRFEARVQDLREQMLTGSSGALRTTQKRSLYVRALFDYDPLKDTGLPNRGVAFQQGDILHVTNASDDEWWQARLVACAASGGDPPTAAEQAAAFGIIPSKRRVERRERAKLRKDGTAGSLDSCESVHTQQSQQQPAAPSEDTASAGNLSDSHVAIPTYEAVQQLDIRLARPVIILGPLKDQLNDALIGQFPDRFGSCVPHTTRPQREGEQDGRDYHFVDSREQMERDIAEHLFIEAGQYNGNLYGTSVSSVRRVAQSGRHCILDVSGNAIRRLEAAGLPPIAIFVRAASMENLCQLRRGLTEEQARKLLDRSARMEAEFSAYFTATVSGQSFDEIFSQVKRVISAQSDRPVWVTCRDEDV</sequence>
<dbReference type="PANTHER" id="PTHR23119:SF51">
    <property type="entry name" value="DISKS LARGE 1 TUMOR SUPPRESSOR PROTEIN"/>
    <property type="match status" value="1"/>
</dbReference>
<dbReference type="GO" id="GO:0099072">
    <property type="term" value="P:regulation of postsynaptic membrane neurotransmitter receptor levels"/>
    <property type="evidence" value="ECO:0007669"/>
    <property type="project" value="TreeGrafter"/>
</dbReference>
<dbReference type="InterPro" id="IPR050614">
    <property type="entry name" value="Synaptic_Scaffolding_LAP-MAGUK"/>
</dbReference>
<dbReference type="CDD" id="cd00071">
    <property type="entry name" value="GMPK"/>
    <property type="match status" value="1"/>
</dbReference>
<keyword evidence="4" id="KW-0472">Membrane</keyword>
<dbReference type="SUPFAM" id="SSF50156">
    <property type="entry name" value="PDZ domain-like"/>
    <property type="match status" value="1"/>
</dbReference>
<evidence type="ECO:0000256" key="4">
    <source>
        <dbReference type="ARBA" id="ARBA00023136"/>
    </source>
</evidence>
<dbReference type="SUPFAM" id="SSF52540">
    <property type="entry name" value="P-loop containing nucleoside triphosphate hydrolases"/>
    <property type="match status" value="1"/>
</dbReference>
<accession>A0A1I8GDG3</accession>
<dbReference type="CDD" id="cd11861">
    <property type="entry name" value="SH3_DLG-like"/>
    <property type="match status" value="1"/>
</dbReference>
<dbReference type="Proteomes" id="UP000095280">
    <property type="component" value="Unplaced"/>
</dbReference>
<dbReference type="PROSITE" id="PS50106">
    <property type="entry name" value="PDZ"/>
    <property type="match status" value="1"/>
</dbReference>
<reference evidence="11" key="1">
    <citation type="submission" date="2016-11" db="UniProtKB">
        <authorList>
            <consortium name="WormBaseParasite"/>
        </authorList>
    </citation>
    <scope>IDENTIFICATION</scope>
</reference>
<dbReference type="WBParaSite" id="maker-uti_cns_0001634-snap-gene-0.2-mRNA-1">
    <property type="protein sequence ID" value="maker-uti_cns_0001634-snap-gene-0.2-mRNA-1"/>
    <property type="gene ID" value="maker-uti_cns_0001634-snap-gene-0.2"/>
</dbReference>
<evidence type="ECO:0000256" key="5">
    <source>
        <dbReference type="PROSITE-ProRule" id="PRU00192"/>
    </source>
</evidence>
<evidence type="ECO:0000313" key="11">
    <source>
        <dbReference type="WBParaSite" id="maker-uti_cns_0001634-snap-gene-0.2-mRNA-1"/>
    </source>
</evidence>
<feature type="compositionally biased region" description="Basic and acidic residues" evidence="6">
    <location>
        <begin position="285"/>
        <end position="295"/>
    </location>
</feature>
<dbReference type="SMART" id="SM00228">
    <property type="entry name" value="PDZ"/>
    <property type="match status" value="1"/>
</dbReference>
<organism evidence="10 11">
    <name type="scientific">Macrostomum lignano</name>
    <dbReference type="NCBI Taxonomy" id="282301"/>
    <lineage>
        <taxon>Eukaryota</taxon>
        <taxon>Metazoa</taxon>
        <taxon>Spiralia</taxon>
        <taxon>Lophotrochozoa</taxon>
        <taxon>Platyhelminthes</taxon>
        <taxon>Rhabditophora</taxon>
        <taxon>Macrostomorpha</taxon>
        <taxon>Macrostomida</taxon>
        <taxon>Macrostomidae</taxon>
        <taxon>Macrostomum</taxon>
    </lineage>
</organism>
<dbReference type="FunFam" id="2.30.42.10:FF:000001">
    <property type="entry name" value="Disks large homolog 1 isoform 2"/>
    <property type="match status" value="1"/>
</dbReference>
<feature type="compositionally biased region" description="Low complexity" evidence="6">
    <location>
        <begin position="309"/>
        <end position="319"/>
    </location>
</feature>
<dbReference type="SUPFAM" id="SSF50044">
    <property type="entry name" value="SH3-domain"/>
    <property type="match status" value="1"/>
</dbReference>
<dbReference type="InterPro" id="IPR008144">
    <property type="entry name" value="Guanylate_kin-like_dom"/>
</dbReference>
<dbReference type="GO" id="GO:0007268">
    <property type="term" value="P:chemical synaptic transmission"/>
    <property type="evidence" value="ECO:0007669"/>
    <property type="project" value="TreeGrafter"/>
</dbReference>
<dbReference type="CDD" id="cd06795">
    <property type="entry name" value="PDZ3_Dlg1-2-4-like"/>
    <property type="match status" value="1"/>
</dbReference>